<keyword evidence="10" id="KW-0460">Magnesium</keyword>
<feature type="domain" description="Protein kinase" evidence="13">
    <location>
        <begin position="252"/>
        <end position="508"/>
    </location>
</feature>
<evidence type="ECO:0000256" key="1">
    <source>
        <dbReference type="ARBA" id="ARBA00006529"/>
    </source>
</evidence>
<evidence type="ECO:0000313" key="14">
    <source>
        <dbReference type="EMBL" id="KAK7845678.1"/>
    </source>
</evidence>
<reference evidence="14 15" key="1">
    <citation type="journal article" date="2018" name="Sci. Data">
        <title>The draft genome sequence of cork oak.</title>
        <authorList>
            <person name="Ramos A.M."/>
            <person name="Usie A."/>
            <person name="Barbosa P."/>
            <person name="Barros P.M."/>
            <person name="Capote T."/>
            <person name="Chaves I."/>
            <person name="Simoes F."/>
            <person name="Abreu I."/>
            <person name="Carrasquinho I."/>
            <person name="Faro C."/>
            <person name="Guimaraes J.B."/>
            <person name="Mendonca D."/>
            <person name="Nobrega F."/>
            <person name="Rodrigues L."/>
            <person name="Saibo N.J.M."/>
            <person name="Varela M.C."/>
            <person name="Egas C."/>
            <person name="Matos J."/>
            <person name="Miguel C.M."/>
            <person name="Oliveira M.M."/>
            <person name="Ricardo C.P."/>
            <person name="Goncalves S."/>
        </authorList>
    </citation>
    <scope>NUCLEOTIDE SEQUENCE [LARGE SCALE GENOMIC DNA]</scope>
    <source>
        <strain evidence="15">cv. HL8</strain>
    </source>
</reference>
<dbReference type="SUPFAM" id="SSF56112">
    <property type="entry name" value="Protein kinase-like (PK-like)"/>
    <property type="match status" value="1"/>
</dbReference>
<dbReference type="SMART" id="SM00220">
    <property type="entry name" value="S_TKc"/>
    <property type="match status" value="1"/>
</dbReference>
<evidence type="ECO:0000256" key="3">
    <source>
        <dbReference type="ARBA" id="ARBA00022679"/>
    </source>
</evidence>
<dbReference type="PROSITE" id="PS00107">
    <property type="entry name" value="PROTEIN_KINASE_ATP"/>
    <property type="match status" value="1"/>
</dbReference>
<evidence type="ECO:0000256" key="12">
    <source>
        <dbReference type="SAM" id="MobiDB-lite"/>
    </source>
</evidence>
<organism evidence="14 15">
    <name type="scientific">Quercus suber</name>
    <name type="common">Cork oak</name>
    <dbReference type="NCBI Taxonomy" id="58331"/>
    <lineage>
        <taxon>Eukaryota</taxon>
        <taxon>Viridiplantae</taxon>
        <taxon>Streptophyta</taxon>
        <taxon>Embryophyta</taxon>
        <taxon>Tracheophyta</taxon>
        <taxon>Spermatophyta</taxon>
        <taxon>Magnoliopsida</taxon>
        <taxon>eudicotyledons</taxon>
        <taxon>Gunneridae</taxon>
        <taxon>Pentapetalae</taxon>
        <taxon>rosids</taxon>
        <taxon>fabids</taxon>
        <taxon>Fagales</taxon>
        <taxon>Fagaceae</taxon>
        <taxon>Quercus</taxon>
    </lineage>
</organism>
<dbReference type="InterPro" id="IPR000719">
    <property type="entry name" value="Prot_kinase_dom"/>
</dbReference>
<sequence length="516" mass="58024">MHERIHDKDVYTLQGYWKPYLVQNSNFCSALLLTLSLKMPSWWARNSKRNAQQGHRKQVEEARKSQASTSTKYNNKRNLNREKQKSLDEAIFLARNSKITSQEFIDSSISANGFSVFHGFDSDLGSLTVEKKAYPLPQPISANRFYSETLSLSGSSESSSWCSSCDKCNENNGDHGEFGSFRLFEESQCKSWSRISCLESKTLTACTFPPDLLLCDTSLESPSVKLESRRHPCHALPLPPGSPPSEKLQSKWRKGRLLGRGTFGHVYEGFNSENGQMCAIKEVRVISDDQASKECLKQLNQEIALLSQLSHPNIVQFYGSKLGREKLSVYLEYVSGASIDKLLREYGPFEEPVIQSYTRQILSGLAYLHGRNTVHRDIKGANILIDRNGEARLIDFGMAKHTTSCSSMLSFRGSPYWMAPEVIMNMGGYGPAVDIWSLGCTVLEMATSKPPWSQYEGVAAIFKIANSKSFPEIPCHLSENAHSFLKLCLQRDPLARPTAAQLLHHPFFQHQGTRKL</sequence>
<dbReference type="EMBL" id="PKMF04000166">
    <property type="protein sequence ID" value="KAK7845678.1"/>
    <property type="molecule type" value="Genomic_DNA"/>
</dbReference>
<evidence type="ECO:0000256" key="10">
    <source>
        <dbReference type="PIRSR" id="PIRSR000615-3"/>
    </source>
</evidence>
<dbReference type="Proteomes" id="UP000237347">
    <property type="component" value="Unassembled WGS sequence"/>
</dbReference>
<evidence type="ECO:0000256" key="4">
    <source>
        <dbReference type="ARBA" id="ARBA00022741"/>
    </source>
</evidence>
<evidence type="ECO:0000256" key="11">
    <source>
        <dbReference type="PROSITE-ProRule" id="PRU10141"/>
    </source>
</evidence>
<keyword evidence="6 11" id="KW-0067">ATP-binding</keyword>
<evidence type="ECO:0000313" key="15">
    <source>
        <dbReference type="Proteomes" id="UP000237347"/>
    </source>
</evidence>
<protein>
    <recommendedName>
        <fullName evidence="2">mitogen-activated protein kinase kinase kinase</fullName>
        <ecNumber evidence="2">2.7.11.25</ecNumber>
    </recommendedName>
</protein>
<feature type="binding site" evidence="10">
    <location>
        <position position="395"/>
    </location>
    <ligand>
        <name>Mg(2+)</name>
        <dbReference type="ChEBI" id="CHEBI:18420"/>
    </ligand>
</feature>
<comment type="catalytic activity">
    <reaction evidence="7">
        <text>L-threonyl-[protein] + ATP = O-phospho-L-threonyl-[protein] + ADP + H(+)</text>
        <dbReference type="Rhea" id="RHEA:46608"/>
        <dbReference type="Rhea" id="RHEA-COMP:11060"/>
        <dbReference type="Rhea" id="RHEA-COMP:11605"/>
        <dbReference type="ChEBI" id="CHEBI:15378"/>
        <dbReference type="ChEBI" id="CHEBI:30013"/>
        <dbReference type="ChEBI" id="CHEBI:30616"/>
        <dbReference type="ChEBI" id="CHEBI:61977"/>
        <dbReference type="ChEBI" id="CHEBI:456216"/>
        <dbReference type="EC" id="2.7.11.25"/>
    </reaction>
</comment>
<keyword evidence="3" id="KW-0808">Transferase</keyword>
<evidence type="ECO:0000256" key="8">
    <source>
        <dbReference type="ARBA" id="ARBA00048329"/>
    </source>
</evidence>
<feature type="active site" description="Proton acceptor" evidence="9">
    <location>
        <position position="377"/>
    </location>
</feature>
<feature type="compositionally biased region" description="Polar residues" evidence="12">
    <location>
        <begin position="65"/>
        <end position="77"/>
    </location>
</feature>
<evidence type="ECO:0000256" key="6">
    <source>
        <dbReference type="ARBA" id="ARBA00022840"/>
    </source>
</evidence>
<gene>
    <name evidence="14" type="primary">MAPKKK3_3</name>
    <name evidence="14" type="ORF">CFP56_008994</name>
</gene>
<feature type="binding site" evidence="11">
    <location>
        <position position="281"/>
    </location>
    <ligand>
        <name>ATP</name>
        <dbReference type="ChEBI" id="CHEBI:30616"/>
    </ligand>
</feature>
<dbReference type="InterPro" id="IPR050538">
    <property type="entry name" value="MAP_kinase_kinase_kinase"/>
</dbReference>
<evidence type="ECO:0000256" key="5">
    <source>
        <dbReference type="ARBA" id="ARBA00022777"/>
    </source>
</evidence>
<evidence type="ECO:0000256" key="7">
    <source>
        <dbReference type="ARBA" id="ARBA00047559"/>
    </source>
</evidence>
<feature type="binding site" evidence="10">
    <location>
        <position position="382"/>
    </location>
    <ligand>
        <name>Mg(2+)</name>
        <dbReference type="ChEBI" id="CHEBI:18420"/>
    </ligand>
</feature>
<name>A0AAW0L3X1_QUESU</name>
<evidence type="ECO:0000256" key="9">
    <source>
        <dbReference type="PIRSR" id="PIRSR000615-1"/>
    </source>
</evidence>
<dbReference type="GO" id="GO:0005737">
    <property type="term" value="C:cytoplasm"/>
    <property type="evidence" value="ECO:0007669"/>
    <property type="project" value="TreeGrafter"/>
</dbReference>
<feature type="region of interest" description="Disordered" evidence="12">
    <location>
        <begin position="48"/>
        <end position="80"/>
    </location>
</feature>
<dbReference type="PROSITE" id="PS50011">
    <property type="entry name" value="PROTEIN_KINASE_DOM"/>
    <property type="match status" value="1"/>
</dbReference>
<evidence type="ECO:0000256" key="2">
    <source>
        <dbReference type="ARBA" id="ARBA00012406"/>
    </source>
</evidence>
<dbReference type="InterPro" id="IPR017441">
    <property type="entry name" value="Protein_kinase_ATP_BS"/>
</dbReference>
<keyword evidence="5 14" id="KW-0418">Kinase</keyword>
<dbReference type="FunFam" id="1.10.510.10:FF:001239">
    <property type="entry name" value="Predicted protein"/>
    <property type="match status" value="1"/>
</dbReference>
<comment type="caution">
    <text evidence="14">The sequence shown here is derived from an EMBL/GenBank/DDBJ whole genome shotgun (WGS) entry which is preliminary data.</text>
</comment>
<keyword evidence="15" id="KW-1185">Reference proteome</keyword>
<evidence type="ECO:0000259" key="13">
    <source>
        <dbReference type="PROSITE" id="PS50011"/>
    </source>
</evidence>
<comment type="similarity">
    <text evidence="1">Belongs to the protein kinase superfamily. STE Ser/Thr protein kinase family. MAP kinase kinase kinase subfamily.</text>
</comment>
<dbReference type="AlphaFoldDB" id="A0AAW0L3X1"/>
<keyword evidence="4 11" id="KW-0547">Nucleotide-binding</keyword>
<dbReference type="GO" id="GO:0005524">
    <property type="term" value="F:ATP binding"/>
    <property type="evidence" value="ECO:0007669"/>
    <property type="project" value="UniProtKB-UniRule"/>
</dbReference>
<dbReference type="PANTHER" id="PTHR48016:SF11">
    <property type="entry name" value="PROTEIN KINASE DOMAIN-CONTAINING PROTEIN"/>
    <property type="match status" value="1"/>
</dbReference>
<dbReference type="Gene3D" id="1.10.510.10">
    <property type="entry name" value="Transferase(Phosphotransferase) domain 1"/>
    <property type="match status" value="1"/>
</dbReference>
<dbReference type="Pfam" id="PF00069">
    <property type="entry name" value="Pkinase"/>
    <property type="match status" value="1"/>
</dbReference>
<dbReference type="GO" id="GO:0046872">
    <property type="term" value="F:metal ion binding"/>
    <property type="evidence" value="ECO:0007669"/>
    <property type="project" value="UniProtKB-KW"/>
</dbReference>
<dbReference type="GO" id="GO:0004709">
    <property type="term" value="F:MAP kinase kinase kinase activity"/>
    <property type="evidence" value="ECO:0007669"/>
    <property type="project" value="UniProtKB-EC"/>
</dbReference>
<dbReference type="EC" id="2.7.11.25" evidence="2"/>
<accession>A0AAW0L3X1</accession>
<proteinExistence type="inferred from homology"/>
<comment type="catalytic activity">
    <reaction evidence="8">
        <text>L-seryl-[protein] + ATP = O-phospho-L-seryl-[protein] + ADP + H(+)</text>
        <dbReference type="Rhea" id="RHEA:17989"/>
        <dbReference type="Rhea" id="RHEA-COMP:9863"/>
        <dbReference type="Rhea" id="RHEA-COMP:11604"/>
        <dbReference type="ChEBI" id="CHEBI:15378"/>
        <dbReference type="ChEBI" id="CHEBI:29999"/>
        <dbReference type="ChEBI" id="CHEBI:30616"/>
        <dbReference type="ChEBI" id="CHEBI:83421"/>
        <dbReference type="ChEBI" id="CHEBI:456216"/>
        <dbReference type="EC" id="2.7.11.25"/>
    </reaction>
</comment>
<keyword evidence="10" id="KW-0479">Metal-binding</keyword>
<dbReference type="InterPro" id="IPR011009">
    <property type="entry name" value="Kinase-like_dom_sf"/>
</dbReference>
<dbReference type="PANTHER" id="PTHR48016">
    <property type="entry name" value="MAP KINASE KINASE KINASE SSK2-RELATED-RELATED"/>
    <property type="match status" value="1"/>
</dbReference>